<dbReference type="EMBL" id="RRCT01000007">
    <property type="protein sequence ID" value="RQW74791.1"/>
    <property type="molecule type" value="Genomic_DNA"/>
</dbReference>
<evidence type="ECO:0000313" key="3">
    <source>
        <dbReference type="Proteomes" id="UP000274033"/>
    </source>
</evidence>
<proteinExistence type="predicted"/>
<keyword evidence="1" id="KW-0472">Membrane</keyword>
<dbReference type="Proteomes" id="UP000274033">
    <property type="component" value="Unassembled WGS sequence"/>
</dbReference>
<keyword evidence="3" id="KW-1185">Reference proteome</keyword>
<keyword evidence="1" id="KW-0812">Transmembrane</keyword>
<feature type="transmembrane region" description="Helical" evidence="1">
    <location>
        <begin position="29"/>
        <end position="53"/>
    </location>
</feature>
<dbReference type="InterPro" id="IPR006750">
    <property type="entry name" value="YdcZ"/>
</dbReference>
<dbReference type="PANTHER" id="PTHR34821:SF3">
    <property type="entry name" value="MEMBRANE PROTEIN"/>
    <property type="match status" value="1"/>
</dbReference>
<evidence type="ECO:0000256" key="1">
    <source>
        <dbReference type="SAM" id="Phobius"/>
    </source>
</evidence>
<feature type="transmembrane region" description="Helical" evidence="1">
    <location>
        <begin position="122"/>
        <end position="140"/>
    </location>
</feature>
<organism evidence="2 3">
    <name type="scientific">Lysinibacillus composti</name>
    <dbReference type="NCBI Taxonomy" id="720633"/>
    <lineage>
        <taxon>Bacteria</taxon>
        <taxon>Bacillati</taxon>
        <taxon>Bacillota</taxon>
        <taxon>Bacilli</taxon>
        <taxon>Bacillales</taxon>
        <taxon>Bacillaceae</taxon>
        <taxon>Lysinibacillus</taxon>
    </lineage>
</organism>
<comment type="caution">
    <text evidence="2">The sequence shown here is derived from an EMBL/GenBank/DDBJ whole genome shotgun (WGS) entry which is preliminary data.</text>
</comment>
<dbReference type="RefSeq" id="WP_124764215.1">
    <property type="nucleotide sequence ID" value="NZ_JAFBDY010000006.1"/>
</dbReference>
<keyword evidence="1" id="KW-1133">Transmembrane helix</keyword>
<evidence type="ECO:0000313" key="2">
    <source>
        <dbReference type="EMBL" id="RQW74791.1"/>
    </source>
</evidence>
<sequence>MILGGILAVVAGAFIGLQNIFNRHLNEYVTGWIATTFVLITGSIASLLFGLILDGMDVFDFSGMKVSYWFFGLVGIGVIYCMMQAMKRLGPTKAVLIGVIAQLIFSLIFDVTGFLVLPQVNLKWVDILGVVLIIIGLLIFNMKSKVQTNK</sequence>
<reference evidence="2 3" key="1">
    <citation type="journal article" date="2013" name="J. Microbiol.">
        <title>Lysinibacillus chungkukjangi sp. nov., isolated from Chungkukjang, Korean fermented soybean food.</title>
        <authorList>
            <person name="Kim S.J."/>
            <person name="Jang Y.H."/>
            <person name="Hamada M."/>
            <person name="Ahn J.H."/>
            <person name="Weon H.Y."/>
            <person name="Suzuki K."/>
            <person name="Whang K.S."/>
            <person name="Kwon S.W."/>
        </authorList>
    </citation>
    <scope>NUCLEOTIDE SEQUENCE [LARGE SCALE GENOMIC DNA]</scope>
    <source>
        <strain evidence="2 3">MCCC 1A12701</strain>
    </source>
</reference>
<dbReference type="OrthoDB" id="2382207at2"/>
<dbReference type="GO" id="GO:0005886">
    <property type="term" value="C:plasma membrane"/>
    <property type="evidence" value="ECO:0007669"/>
    <property type="project" value="TreeGrafter"/>
</dbReference>
<dbReference type="Pfam" id="PF04657">
    <property type="entry name" value="DMT_YdcZ"/>
    <property type="match status" value="1"/>
</dbReference>
<feature type="transmembrane region" description="Helical" evidence="1">
    <location>
        <begin position="65"/>
        <end position="83"/>
    </location>
</feature>
<gene>
    <name evidence="2" type="ORF">EBB45_09310</name>
</gene>
<name>A0A3N9UF73_9BACI</name>
<dbReference type="PANTHER" id="PTHR34821">
    <property type="entry name" value="INNER MEMBRANE PROTEIN YDCZ"/>
    <property type="match status" value="1"/>
</dbReference>
<feature type="transmembrane region" description="Helical" evidence="1">
    <location>
        <begin position="6"/>
        <end position="22"/>
    </location>
</feature>
<accession>A0A3N9UF73</accession>
<feature type="transmembrane region" description="Helical" evidence="1">
    <location>
        <begin position="95"/>
        <end position="116"/>
    </location>
</feature>
<protein>
    <submittedName>
        <fullName evidence="2">DMT family transporter</fullName>
    </submittedName>
</protein>
<dbReference type="AlphaFoldDB" id="A0A3N9UF73"/>